<evidence type="ECO:0000313" key="1">
    <source>
        <dbReference type="EMBL" id="OMP09773.1"/>
    </source>
</evidence>
<organism evidence="1 2">
    <name type="scientific">Corchorus olitorius</name>
    <dbReference type="NCBI Taxonomy" id="93759"/>
    <lineage>
        <taxon>Eukaryota</taxon>
        <taxon>Viridiplantae</taxon>
        <taxon>Streptophyta</taxon>
        <taxon>Embryophyta</taxon>
        <taxon>Tracheophyta</taxon>
        <taxon>Spermatophyta</taxon>
        <taxon>Magnoliopsida</taxon>
        <taxon>eudicotyledons</taxon>
        <taxon>Gunneridae</taxon>
        <taxon>Pentapetalae</taxon>
        <taxon>rosids</taxon>
        <taxon>malvids</taxon>
        <taxon>Malvales</taxon>
        <taxon>Malvaceae</taxon>
        <taxon>Grewioideae</taxon>
        <taxon>Apeibeae</taxon>
        <taxon>Corchorus</taxon>
    </lineage>
</organism>
<accession>A0A1R3KRP9</accession>
<gene>
    <name evidence="1" type="ORF">COLO4_05146</name>
</gene>
<reference evidence="2" key="1">
    <citation type="submission" date="2013-09" db="EMBL/GenBank/DDBJ databases">
        <title>Corchorus olitorius genome sequencing.</title>
        <authorList>
            <person name="Alam M."/>
            <person name="Haque M.S."/>
            <person name="Islam M.S."/>
            <person name="Emdad E.M."/>
            <person name="Islam M.M."/>
            <person name="Ahmed B."/>
            <person name="Halim A."/>
            <person name="Hossen Q.M.M."/>
            <person name="Hossain M.Z."/>
            <person name="Ahmed R."/>
            <person name="Khan M.M."/>
            <person name="Islam R."/>
            <person name="Rashid M.M."/>
            <person name="Khan S.A."/>
            <person name="Rahman M.S."/>
            <person name="Alam M."/>
            <person name="Yahiya A.S."/>
            <person name="Khan M.S."/>
            <person name="Azam M.S."/>
            <person name="Haque T."/>
            <person name="Lashkar M.Z.H."/>
            <person name="Akhand A.I."/>
            <person name="Morshed G."/>
            <person name="Roy S."/>
            <person name="Uddin K.S."/>
            <person name="Rabeya T."/>
            <person name="Hossain A.S."/>
            <person name="Chowdhury A."/>
            <person name="Snigdha A.R."/>
            <person name="Mortoza M.S."/>
            <person name="Matin S.A."/>
            <person name="Hoque S.M.E."/>
            <person name="Islam M.K."/>
            <person name="Roy D.K."/>
            <person name="Haider R."/>
            <person name="Moosa M.M."/>
            <person name="Elias S.M."/>
            <person name="Hasan A.M."/>
            <person name="Jahan S."/>
            <person name="Shafiuddin M."/>
            <person name="Mahmood N."/>
            <person name="Shommy N.S."/>
        </authorList>
    </citation>
    <scope>NUCLEOTIDE SEQUENCE [LARGE SCALE GENOMIC DNA]</scope>
    <source>
        <strain evidence="2">cv. O-4</strain>
    </source>
</reference>
<protein>
    <submittedName>
        <fullName evidence="1">Uncharacterized protein</fullName>
    </submittedName>
</protein>
<evidence type="ECO:0000313" key="2">
    <source>
        <dbReference type="Proteomes" id="UP000187203"/>
    </source>
</evidence>
<dbReference type="EMBL" id="AWUE01012222">
    <property type="protein sequence ID" value="OMP09773.1"/>
    <property type="molecule type" value="Genomic_DNA"/>
</dbReference>
<dbReference type="AlphaFoldDB" id="A0A1R3KRP9"/>
<keyword evidence="2" id="KW-1185">Reference proteome</keyword>
<sequence length="42" mass="4735">MCCALSCSNELLWMFNSFDELHVVDFYTLLLSPSVSCTLVMA</sequence>
<name>A0A1R3KRP9_9ROSI</name>
<dbReference type="Proteomes" id="UP000187203">
    <property type="component" value="Unassembled WGS sequence"/>
</dbReference>
<proteinExistence type="predicted"/>
<comment type="caution">
    <text evidence="1">The sequence shown here is derived from an EMBL/GenBank/DDBJ whole genome shotgun (WGS) entry which is preliminary data.</text>
</comment>